<keyword evidence="4 8" id="KW-0812">Transmembrane</keyword>
<comment type="caution">
    <text evidence="10">The sequence shown here is derived from an EMBL/GenBank/DDBJ whole genome shotgun (WGS) entry which is preliminary data.</text>
</comment>
<dbReference type="InterPro" id="IPR006144">
    <property type="entry name" value="Secretion_HlyD_CS"/>
</dbReference>
<dbReference type="InterPro" id="IPR058982">
    <property type="entry name" value="Beta-barrel_AprE"/>
</dbReference>
<evidence type="ECO:0000313" key="11">
    <source>
        <dbReference type="Proteomes" id="UP001569428"/>
    </source>
</evidence>
<comment type="subcellular location">
    <subcellularLocation>
        <location evidence="1">Membrane</location>
        <topology evidence="1">Single-pass membrane protein</topology>
    </subcellularLocation>
</comment>
<evidence type="ECO:0000256" key="3">
    <source>
        <dbReference type="ARBA" id="ARBA00022448"/>
    </source>
</evidence>
<evidence type="ECO:0000259" key="9">
    <source>
        <dbReference type="Pfam" id="PF26002"/>
    </source>
</evidence>
<dbReference type="PANTHER" id="PTHR30386:SF28">
    <property type="entry name" value="EXPORTED PROTEIN"/>
    <property type="match status" value="1"/>
</dbReference>
<evidence type="ECO:0000256" key="8">
    <source>
        <dbReference type="SAM" id="Phobius"/>
    </source>
</evidence>
<protein>
    <submittedName>
        <fullName evidence="10">HlyD family secretion protein</fullName>
    </submittedName>
</protein>
<organism evidence="10 11">
    <name type="scientific">Microbulbifer epialgicus</name>
    <dbReference type="NCBI Taxonomy" id="393907"/>
    <lineage>
        <taxon>Bacteria</taxon>
        <taxon>Pseudomonadati</taxon>
        <taxon>Pseudomonadota</taxon>
        <taxon>Gammaproteobacteria</taxon>
        <taxon>Cellvibrionales</taxon>
        <taxon>Microbulbiferaceae</taxon>
        <taxon>Microbulbifer</taxon>
    </lineage>
</organism>
<keyword evidence="3" id="KW-0813">Transport</keyword>
<proteinExistence type="inferred from homology"/>
<sequence>MTGLFRQQAIERHTDRLHGEILLLPRFPHIVILTLLLTWVAVVIIWLSSSSYARKESITGWLEPASGIVRVYAERSGIIKQVLVREGDQVLKDQPLIVVNGDRILADGKRLESVLLAEYESQQKLLKEQLGRSKKIYRQQRLDVDQRIAASEEDLALLEKQIETQARRYALLVEQAERYHRLKRDGHISSAELDAVIAQELELRADSQGLARSAVNLRNQIRQLKSDRLLLPEEYANSNDHLHTRLSDLAQQIAQLHGQRAYIVKASRAGVVSNLQAAEGQQVQTNIPVLSVIPENHALIAQLLVPVRSAGFLGPGQSLKIRYDAFPYQKFGLSSGAVLEVSDTVLLPDELLRAPVTVNEPVFRVTAKLAQSSVNAYGRNFPLKSGMTLSADVQLGERSLLQWLLEPIYSLRGRL</sequence>
<dbReference type="Gene3D" id="2.40.50.100">
    <property type="match status" value="1"/>
</dbReference>
<dbReference type="PROSITE" id="PS00543">
    <property type="entry name" value="HLYD_FAMILY"/>
    <property type="match status" value="1"/>
</dbReference>
<dbReference type="Proteomes" id="UP001569428">
    <property type="component" value="Unassembled WGS sequence"/>
</dbReference>
<evidence type="ECO:0000256" key="1">
    <source>
        <dbReference type="ARBA" id="ARBA00004167"/>
    </source>
</evidence>
<feature type="coiled-coil region" evidence="7">
    <location>
        <begin position="141"/>
        <end position="175"/>
    </location>
</feature>
<keyword evidence="6 8" id="KW-0472">Membrane</keyword>
<evidence type="ECO:0000313" key="10">
    <source>
        <dbReference type="EMBL" id="MFA0813689.1"/>
    </source>
</evidence>
<gene>
    <name evidence="10" type="ORF">ACCI49_22635</name>
</gene>
<keyword evidence="11" id="KW-1185">Reference proteome</keyword>
<evidence type="ECO:0000256" key="5">
    <source>
        <dbReference type="ARBA" id="ARBA00022989"/>
    </source>
</evidence>
<comment type="similarity">
    <text evidence="2">Belongs to the membrane fusion protein (MFP) (TC 8.A.1) family.</text>
</comment>
<dbReference type="Gene3D" id="2.40.30.170">
    <property type="match status" value="1"/>
</dbReference>
<evidence type="ECO:0000256" key="7">
    <source>
        <dbReference type="SAM" id="Coils"/>
    </source>
</evidence>
<dbReference type="InterPro" id="IPR050739">
    <property type="entry name" value="MFP"/>
</dbReference>
<keyword evidence="5 8" id="KW-1133">Transmembrane helix</keyword>
<evidence type="ECO:0000256" key="2">
    <source>
        <dbReference type="ARBA" id="ARBA00009477"/>
    </source>
</evidence>
<dbReference type="PANTHER" id="PTHR30386">
    <property type="entry name" value="MEMBRANE FUSION SUBUNIT OF EMRAB-TOLC MULTIDRUG EFFLUX PUMP"/>
    <property type="match status" value="1"/>
</dbReference>
<evidence type="ECO:0000256" key="6">
    <source>
        <dbReference type="ARBA" id="ARBA00023136"/>
    </source>
</evidence>
<evidence type="ECO:0000256" key="4">
    <source>
        <dbReference type="ARBA" id="ARBA00022692"/>
    </source>
</evidence>
<keyword evidence="7" id="KW-0175">Coiled coil</keyword>
<dbReference type="EMBL" id="JBGMEK010000123">
    <property type="protein sequence ID" value="MFA0813689.1"/>
    <property type="molecule type" value="Genomic_DNA"/>
</dbReference>
<reference evidence="10 11" key="1">
    <citation type="submission" date="2024-08" db="EMBL/GenBank/DDBJ databases">
        <authorList>
            <person name="Ishaq N."/>
        </authorList>
    </citation>
    <scope>NUCLEOTIDE SEQUENCE [LARGE SCALE GENOMIC DNA]</scope>
    <source>
        <strain evidence="10 11">DSM 18651</strain>
    </source>
</reference>
<feature type="domain" description="AprE-like beta-barrel" evidence="9">
    <location>
        <begin position="299"/>
        <end position="395"/>
    </location>
</feature>
<dbReference type="RefSeq" id="WP_371841501.1">
    <property type="nucleotide sequence ID" value="NZ_JBGMEK010000123.1"/>
</dbReference>
<feature type="transmembrane region" description="Helical" evidence="8">
    <location>
        <begin position="27"/>
        <end position="47"/>
    </location>
</feature>
<dbReference type="Pfam" id="PF26002">
    <property type="entry name" value="Beta-barrel_AprE"/>
    <property type="match status" value="1"/>
</dbReference>
<name>A0ABV4P5S7_9GAMM</name>
<accession>A0ABV4P5S7</accession>
<dbReference type="PRINTS" id="PR01490">
    <property type="entry name" value="RTXTOXIND"/>
</dbReference>